<dbReference type="InterPro" id="IPR018391">
    <property type="entry name" value="PQQ_b-propeller_rpt"/>
</dbReference>
<feature type="domain" description="AMP-dependent synthetase/ligase" evidence="1">
    <location>
        <begin position="15"/>
        <end position="368"/>
    </location>
</feature>
<evidence type="ECO:0008006" key="5">
    <source>
        <dbReference type="Google" id="ProtNLM"/>
    </source>
</evidence>
<dbReference type="Gene3D" id="3.40.50.12780">
    <property type="entry name" value="N-terminal domain of ligase-like"/>
    <property type="match status" value="1"/>
</dbReference>
<gene>
    <name evidence="3" type="ORF">PFR001_LOCUS7332</name>
</gene>
<reference evidence="3 4" key="1">
    <citation type="submission" date="2021-11" db="EMBL/GenBank/DDBJ databases">
        <authorList>
            <person name="Islam A."/>
            <person name="Islam S."/>
            <person name="Flora M.S."/>
            <person name="Rahman M."/>
            <person name="Ziaur R.M."/>
            <person name="Epstein J.H."/>
            <person name="Hassan M."/>
            <person name="Klassen M."/>
            <person name="Woodard K."/>
            <person name="Webb A."/>
            <person name="Webby R.J."/>
            <person name="El Zowalaty M.E."/>
        </authorList>
    </citation>
    <scope>NUCLEOTIDE SEQUENCE [LARGE SCALE GENOMIC DNA]</scope>
    <source>
        <strain evidence="3">Pf1</strain>
    </source>
</reference>
<evidence type="ECO:0000313" key="3">
    <source>
        <dbReference type="EMBL" id="CAH0492115.1"/>
    </source>
</evidence>
<dbReference type="InterPro" id="IPR042099">
    <property type="entry name" value="ANL_N_sf"/>
</dbReference>
<dbReference type="InterPro" id="IPR002372">
    <property type="entry name" value="PQQ_rpt_dom"/>
</dbReference>
<dbReference type="InterPro" id="IPR052091">
    <property type="entry name" value="Beta-ala_Activ/Resist"/>
</dbReference>
<dbReference type="InterPro" id="IPR011047">
    <property type="entry name" value="Quinoprotein_ADH-like_sf"/>
</dbReference>
<dbReference type="PROSITE" id="PS50231">
    <property type="entry name" value="RICIN_B_LECTIN"/>
    <property type="match status" value="1"/>
</dbReference>
<dbReference type="InterPro" id="IPR000873">
    <property type="entry name" value="AMP-dep_synth/lig_dom"/>
</dbReference>
<dbReference type="EMBL" id="CAKLBC010001460">
    <property type="protein sequence ID" value="CAH0492115.1"/>
    <property type="molecule type" value="Genomic_DNA"/>
</dbReference>
<dbReference type="InterPro" id="IPR045851">
    <property type="entry name" value="AMP-bd_C_sf"/>
</dbReference>
<dbReference type="Proteomes" id="UP001157938">
    <property type="component" value="Unassembled WGS sequence"/>
</dbReference>
<dbReference type="Gene3D" id="3.30.300.30">
    <property type="match status" value="1"/>
</dbReference>
<dbReference type="SUPFAM" id="SSF50998">
    <property type="entry name" value="Quinoprotein alcohol dehydrogenase-like"/>
    <property type="match status" value="1"/>
</dbReference>
<name>A0ABN8CDH7_9STRA</name>
<dbReference type="Pfam" id="PF13570">
    <property type="entry name" value="Beta-prop_ACSF4"/>
    <property type="match status" value="1"/>
</dbReference>
<dbReference type="InterPro" id="IPR015943">
    <property type="entry name" value="WD40/YVTN_repeat-like_dom_sf"/>
</dbReference>
<keyword evidence="4" id="KW-1185">Reference proteome</keyword>
<sequence length="1233" mass="136533">MALCHALEKLRTEDAQSDDVALIQRNDQDKVDVSYRQVYQWQQELREALCLDGGADEGVVAINLMPFSIEETATMLLMAEQRHWTYVPVDIQLPIARQLSLLQSAGVRRLVTTVRSELVKALVVDEDPKVATIKSWTLDSTMSPFQSVQVVALPSNYFQAEGNWKWQRKLRVGQDFVAPLYVLFTSGTTGKARGVLGTRQGAWTRLEWMSKTYSFITYDAGRTTRERVLRATRLSFVDSVWEILGAFLQRVPLVHLQSPRNQAEGNSHSYMKSVVLDNSSRFLEVIRSEKVTRFTTVPSVLEVLLLQTTEIDRQSCLAGLRYVLSSGEALSLHVLQQLMASLLDVTVLNLYGSTEVSGDITCMELKAPFSTVQMVEWQEYGIPIASLDRCGVIGGDETSLVLLPEGVEKTVLPSSDGLPTAVWPMKNSRESKVSTEVDEQKITGVLYVSGPLLTYGYFDNDHEDVFADSHSLLSGLNENNDKITVPSSRWFCSGDTCSVIRGHLYFCGRMDNAVKIHGQRVYMEVVERAVASALKETMRDTRFDHQGQVYAFAITKDATKHAFLQTCIVACIVCNDDLSNPAIARYFPTKAFDAWIAESFGTSHIPHKVFMMSTKAVPRLAHGKIDRQALKRLIEHFIDDCNVSLPRPRINKVKSTSEKLVARFLNEFLEIPLLDDVFDDIHPRTFREVGGNSLLAALFVHELRQECNELSLTAQDLLGMEIKDILSACTGSFRTQDHICETMKEESSLPLRKRSCNYSSVNECASGTAGELKRQKKRHHAYSGDNVGNGRGSTHQSRLTVVSRYNHSSASVDGLYLPTCYTQPSSSVKETVPASSLCMPWELRRTCQVDLGKCIDASPIVVQHRDHKGAVCSTWAIIGSHSAQVVCVDVVAAGQAIWRVTLDDRIEACAAISVKHEIVYVGTYAGSLFALSLQSGVTHWRFHAKGIIKASALVMDNQQLVVCGAYDNTLYGLDTLTGQQRWAFDVDGSIFATPLYCAWSGQLFSATTNGNVVALRSSSNFDCVEEQWKMQLQAPVFAGLNADSTCKMLIIGCADGQLYGVSMSTGSIQWQVTTDKPIFSSPCVYRPGSIVFGSHDGMLRKVDCQNGKLAWTTNLHSAIFASPTVVRLQFASRSMNQSETNDDGRLLCCVTTTAGGLYFCDETTGSIVYQTSESSGEEDTHDTTSKQCSTKLGPLFGSPVLVDNWCLLGTRTNHFYIFELVCTNSATKSGSSR</sequence>
<evidence type="ECO:0000259" key="1">
    <source>
        <dbReference type="Pfam" id="PF00501"/>
    </source>
</evidence>
<dbReference type="PANTHER" id="PTHR44394:SF1">
    <property type="entry name" value="BETA-ALANINE-ACTIVATING ENZYME"/>
    <property type="match status" value="1"/>
</dbReference>
<protein>
    <recommendedName>
        <fullName evidence="5">AMP-dependent synthetase/ligase domain-containing protein</fullName>
    </recommendedName>
</protein>
<organism evidence="3 4">
    <name type="scientific">Peronospora farinosa</name>
    <dbReference type="NCBI Taxonomy" id="134698"/>
    <lineage>
        <taxon>Eukaryota</taxon>
        <taxon>Sar</taxon>
        <taxon>Stramenopiles</taxon>
        <taxon>Oomycota</taxon>
        <taxon>Peronosporomycetes</taxon>
        <taxon>Peronosporales</taxon>
        <taxon>Peronosporaceae</taxon>
        <taxon>Peronospora</taxon>
    </lineage>
</organism>
<accession>A0ABN8CDH7</accession>
<proteinExistence type="predicted"/>
<dbReference type="PANTHER" id="PTHR44394">
    <property type="entry name" value="BETA-ALANINE-ACTIVATING ENZYME"/>
    <property type="match status" value="1"/>
</dbReference>
<dbReference type="PROSITE" id="PS00455">
    <property type="entry name" value="AMP_BINDING"/>
    <property type="match status" value="1"/>
</dbReference>
<comment type="caution">
    <text evidence="3">The sequence shown here is derived from an EMBL/GenBank/DDBJ whole genome shotgun (WGS) entry which is preliminary data.</text>
</comment>
<dbReference type="SUPFAM" id="SSF56801">
    <property type="entry name" value="Acetyl-CoA synthetase-like"/>
    <property type="match status" value="1"/>
</dbReference>
<dbReference type="Pfam" id="PF00501">
    <property type="entry name" value="AMP-binding"/>
    <property type="match status" value="1"/>
</dbReference>
<dbReference type="SMART" id="SM00564">
    <property type="entry name" value="PQQ"/>
    <property type="match status" value="4"/>
</dbReference>
<feature type="domain" description="Pyrrolo-quinoline quinone repeat" evidence="2">
    <location>
        <begin position="851"/>
        <end position="1220"/>
    </location>
</feature>
<dbReference type="Gene3D" id="2.130.10.10">
    <property type="entry name" value="YVTN repeat-like/Quinoprotein amine dehydrogenase"/>
    <property type="match status" value="2"/>
</dbReference>
<evidence type="ECO:0000259" key="2">
    <source>
        <dbReference type="Pfam" id="PF13570"/>
    </source>
</evidence>
<dbReference type="InterPro" id="IPR020845">
    <property type="entry name" value="AMP-binding_CS"/>
</dbReference>
<evidence type="ECO:0000313" key="4">
    <source>
        <dbReference type="Proteomes" id="UP001157938"/>
    </source>
</evidence>